<evidence type="ECO:0008006" key="4">
    <source>
        <dbReference type="Google" id="ProtNLM"/>
    </source>
</evidence>
<protein>
    <recommendedName>
        <fullName evidence="4">Adhesin domain-containing protein</fullName>
    </recommendedName>
</protein>
<evidence type="ECO:0000313" key="3">
    <source>
        <dbReference type="Proteomes" id="UP001139347"/>
    </source>
</evidence>
<accession>A0A9X2B371</accession>
<reference evidence="2" key="1">
    <citation type="submission" date="2022-04" db="EMBL/GenBank/DDBJ databases">
        <title>Paenibacillus mangrovi sp. nov., a novel endophytic bacterium isolated from bark of Kandelia candel.</title>
        <authorList>
            <person name="Tuo L."/>
        </authorList>
    </citation>
    <scope>NUCLEOTIDE SEQUENCE</scope>
    <source>
        <strain evidence="2">KQZ6P-2</strain>
    </source>
</reference>
<sequence>MNKNIQKFLLIVLGSMLVLPGCGGSPGNNTSDESPSSASKWYDQMLSNSVKEDLSVTVEQNITEAVKIGNTVGNIEVSASPDDKLSLKASLQTLNNDSHKSIMEEIVKEASVSVRVDGDLMVVLAHPQEDPEMDLWTWAKRKYGDSKFSINYEVQLPAKVTRFDVSTNVGEIGLSGLDGEYKVFNSVGVIHIDEANIQGKSSLQSELGSLRLQLDGIASGSVLKATTDVGTITAKLPSDSPYSLNIATELGRVSGANKGKSDMNGGGPLITLTSSVGSITVEQ</sequence>
<feature type="chain" id="PRO_5040865997" description="Adhesin domain-containing protein" evidence="1">
    <location>
        <begin position="25"/>
        <end position="283"/>
    </location>
</feature>
<proteinExistence type="predicted"/>
<evidence type="ECO:0000256" key="1">
    <source>
        <dbReference type="SAM" id="SignalP"/>
    </source>
</evidence>
<dbReference type="RefSeq" id="WP_244717549.1">
    <property type="nucleotide sequence ID" value="NZ_JALIRP010000001.1"/>
</dbReference>
<evidence type="ECO:0000313" key="2">
    <source>
        <dbReference type="EMBL" id="MCJ8010202.1"/>
    </source>
</evidence>
<dbReference type="EMBL" id="JALIRP010000001">
    <property type="protein sequence ID" value="MCJ8010202.1"/>
    <property type="molecule type" value="Genomic_DNA"/>
</dbReference>
<gene>
    <name evidence="2" type="ORF">MUG84_00415</name>
</gene>
<feature type="signal peptide" evidence="1">
    <location>
        <begin position="1"/>
        <end position="24"/>
    </location>
</feature>
<comment type="caution">
    <text evidence="2">The sequence shown here is derived from an EMBL/GenBank/DDBJ whole genome shotgun (WGS) entry which is preliminary data.</text>
</comment>
<dbReference type="AlphaFoldDB" id="A0A9X2B371"/>
<keyword evidence="1" id="KW-0732">Signal</keyword>
<keyword evidence="3" id="KW-1185">Reference proteome</keyword>
<dbReference type="Proteomes" id="UP001139347">
    <property type="component" value="Unassembled WGS sequence"/>
</dbReference>
<name>A0A9X2B371_9BACL</name>
<organism evidence="2 3">
    <name type="scientific">Paenibacillus mangrovi</name>
    <dbReference type="NCBI Taxonomy" id="2931978"/>
    <lineage>
        <taxon>Bacteria</taxon>
        <taxon>Bacillati</taxon>
        <taxon>Bacillota</taxon>
        <taxon>Bacilli</taxon>
        <taxon>Bacillales</taxon>
        <taxon>Paenibacillaceae</taxon>
        <taxon>Paenibacillus</taxon>
    </lineage>
</organism>